<evidence type="ECO:0000313" key="3">
    <source>
        <dbReference type="EMBL" id="NIA71767.1"/>
    </source>
</evidence>
<accession>A0A967F2D1</accession>
<dbReference type="Proteomes" id="UP000761264">
    <property type="component" value="Unassembled WGS sequence"/>
</dbReference>
<gene>
    <name evidence="3" type="ORF">HBA54_24535</name>
</gene>
<dbReference type="SUPFAM" id="SSF109604">
    <property type="entry name" value="HD-domain/PDEase-like"/>
    <property type="match status" value="1"/>
</dbReference>
<dbReference type="AlphaFoldDB" id="A0A967F2D1"/>
<comment type="caution">
    <text evidence="3">The sequence shown here is derived from an EMBL/GenBank/DDBJ whole genome shotgun (WGS) entry which is preliminary data.</text>
</comment>
<dbReference type="InterPro" id="IPR006674">
    <property type="entry name" value="HD_domain"/>
</dbReference>
<dbReference type="InterPro" id="IPR003607">
    <property type="entry name" value="HD/PDEase_dom"/>
</dbReference>
<dbReference type="PANTHER" id="PTHR40202:SF1">
    <property type="entry name" value="HD DOMAIN-CONTAINING PROTEIN"/>
    <property type="match status" value="1"/>
</dbReference>
<reference evidence="3" key="1">
    <citation type="submission" date="2020-03" db="EMBL/GenBank/DDBJ databases">
        <title>Genome of Pelagibius litoralis DSM 21314T.</title>
        <authorList>
            <person name="Wang G."/>
        </authorList>
    </citation>
    <scope>NUCLEOTIDE SEQUENCE</scope>
    <source>
        <strain evidence="3">DSM 21314</strain>
    </source>
</reference>
<feature type="domain" description="HD" evidence="2">
    <location>
        <begin position="101"/>
        <end position="162"/>
    </location>
</feature>
<evidence type="ECO:0000256" key="1">
    <source>
        <dbReference type="SAM" id="MobiDB-lite"/>
    </source>
</evidence>
<name>A0A967F2D1_9PROT</name>
<sequence>MSDRKAWAPEMGQSGDTGFDIGERRPTKTTADNRCGDRSPLLEADWRYIETTELDDLSAEDWTLLNRQRRPYYADEQARQALRFLSCSEHDRSFGYQINNYRHCLQTATMAHNAGEDEETVVVALLHDIGFVACPDSHGEFAASLLANYISEKNLWMLRHHAIFQQIHLAGVPDHGFDPDERERWRGHPFFEWTANFVDRYDQRAMCPHYDTAPLSFFEPMVQRLFARPARTLTVD</sequence>
<protein>
    <submittedName>
        <fullName evidence="3">HD domain-containing protein</fullName>
    </submittedName>
</protein>
<dbReference type="InterPro" id="IPR052567">
    <property type="entry name" value="OP_Dioxygenase"/>
</dbReference>
<feature type="region of interest" description="Disordered" evidence="1">
    <location>
        <begin position="1"/>
        <end position="34"/>
    </location>
</feature>
<dbReference type="Gene3D" id="1.10.3210.10">
    <property type="entry name" value="Hypothetical protein af1432"/>
    <property type="match status" value="1"/>
</dbReference>
<keyword evidence="4" id="KW-1185">Reference proteome</keyword>
<dbReference type="EMBL" id="JAAQPH010000026">
    <property type="protein sequence ID" value="NIA71767.1"/>
    <property type="molecule type" value="Genomic_DNA"/>
</dbReference>
<evidence type="ECO:0000313" key="4">
    <source>
        <dbReference type="Proteomes" id="UP000761264"/>
    </source>
</evidence>
<dbReference type="Pfam" id="PF01966">
    <property type="entry name" value="HD"/>
    <property type="match status" value="1"/>
</dbReference>
<evidence type="ECO:0000259" key="2">
    <source>
        <dbReference type="Pfam" id="PF01966"/>
    </source>
</evidence>
<organism evidence="3 4">
    <name type="scientific">Pelagibius litoralis</name>
    <dbReference type="NCBI Taxonomy" id="374515"/>
    <lineage>
        <taxon>Bacteria</taxon>
        <taxon>Pseudomonadati</taxon>
        <taxon>Pseudomonadota</taxon>
        <taxon>Alphaproteobacteria</taxon>
        <taxon>Rhodospirillales</taxon>
        <taxon>Rhodovibrionaceae</taxon>
        <taxon>Pelagibius</taxon>
    </lineage>
</organism>
<proteinExistence type="predicted"/>
<dbReference type="RefSeq" id="WP_167229897.1">
    <property type="nucleotide sequence ID" value="NZ_JAAQPH010000026.1"/>
</dbReference>
<dbReference type="PANTHER" id="PTHR40202">
    <property type="match status" value="1"/>
</dbReference>
<dbReference type="CDD" id="cd00077">
    <property type="entry name" value="HDc"/>
    <property type="match status" value="1"/>
</dbReference>